<evidence type="ECO:0000313" key="2">
    <source>
        <dbReference type="Proteomes" id="UP000485058"/>
    </source>
</evidence>
<sequence length="39" mass="4327">MRMISQCKSWAMVIREATSRRFKQAAAAAATGQRHSCAD</sequence>
<gene>
    <name evidence="1" type="ORF">HaLaN_09200</name>
</gene>
<reference evidence="1 2" key="1">
    <citation type="submission" date="2020-02" db="EMBL/GenBank/DDBJ databases">
        <title>Draft genome sequence of Haematococcus lacustris strain NIES-144.</title>
        <authorList>
            <person name="Morimoto D."/>
            <person name="Nakagawa S."/>
            <person name="Yoshida T."/>
            <person name="Sawayama S."/>
        </authorList>
    </citation>
    <scope>NUCLEOTIDE SEQUENCE [LARGE SCALE GENOMIC DNA]</scope>
    <source>
        <strain evidence="1 2">NIES-144</strain>
    </source>
</reference>
<name>A0A699YVV6_HAELA</name>
<organism evidence="1 2">
    <name type="scientific">Haematococcus lacustris</name>
    <name type="common">Green alga</name>
    <name type="synonym">Haematococcus pluvialis</name>
    <dbReference type="NCBI Taxonomy" id="44745"/>
    <lineage>
        <taxon>Eukaryota</taxon>
        <taxon>Viridiplantae</taxon>
        <taxon>Chlorophyta</taxon>
        <taxon>core chlorophytes</taxon>
        <taxon>Chlorophyceae</taxon>
        <taxon>CS clade</taxon>
        <taxon>Chlamydomonadales</taxon>
        <taxon>Haematococcaceae</taxon>
        <taxon>Haematococcus</taxon>
    </lineage>
</organism>
<keyword evidence="2" id="KW-1185">Reference proteome</keyword>
<dbReference type="Proteomes" id="UP000485058">
    <property type="component" value="Unassembled WGS sequence"/>
</dbReference>
<proteinExistence type="predicted"/>
<protein>
    <submittedName>
        <fullName evidence="1">Uncharacterized protein</fullName>
    </submittedName>
</protein>
<dbReference type="EMBL" id="BLLF01000600">
    <property type="protein sequence ID" value="GFH13335.1"/>
    <property type="molecule type" value="Genomic_DNA"/>
</dbReference>
<feature type="non-terminal residue" evidence="1">
    <location>
        <position position="1"/>
    </location>
</feature>
<evidence type="ECO:0000313" key="1">
    <source>
        <dbReference type="EMBL" id="GFH13335.1"/>
    </source>
</evidence>
<accession>A0A699YVV6</accession>
<dbReference type="AlphaFoldDB" id="A0A699YVV6"/>
<comment type="caution">
    <text evidence="1">The sequence shown here is derived from an EMBL/GenBank/DDBJ whole genome shotgun (WGS) entry which is preliminary data.</text>
</comment>